<dbReference type="Proteomes" id="UP001501742">
    <property type="component" value="Unassembled WGS sequence"/>
</dbReference>
<evidence type="ECO:0000313" key="2">
    <source>
        <dbReference type="EMBL" id="GAA1494697.1"/>
    </source>
</evidence>
<keyword evidence="3" id="KW-1185">Reference proteome</keyword>
<dbReference type="PANTHER" id="PTHR15020">
    <property type="entry name" value="FLAVIN REDUCTASE-RELATED"/>
    <property type="match status" value="1"/>
</dbReference>
<dbReference type="Gene3D" id="3.40.50.720">
    <property type="entry name" value="NAD(P)-binding Rossmann-like Domain"/>
    <property type="match status" value="1"/>
</dbReference>
<evidence type="ECO:0000259" key="1">
    <source>
        <dbReference type="Pfam" id="PF13460"/>
    </source>
</evidence>
<gene>
    <name evidence="2" type="ORF">GCM10009627_30430</name>
</gene>
<dbReference type="EMBL" id="BAAAJX010000017">
    <property type="protein sequence ID" value="GAA1494697.1"/>
    <property type="molecule type" value="Genomic_DNA"/>
</dbReference>
<dbReference type="SUPFAM" id="SSF51735">
    <property type="entry name" value="NAD(P)-binding Rossmann-fold domains"/>
    <property type="match status" value="1"/>
</dbReference>
<dbReference type="InterPro" id="IPR036291">
    <property type="entry name" value="NAD(P)-bd_dom_sf"/>
</dbReference>
<proteinExistence type="predicted"/>
<accession>A0ABN1ZGL8</accession>
<sequence length="224" mass="23756">MKIAIAGGHGQIALVLERLISDAGHDAIGIVRNPAHVSDVEQTGARALVADLEQLSEEELALRLRGVDAVVFAAGAGPDSGAERKLSVDRDAALLLAEAAVRLDIDRFVMISSMGADAYDPERAKVPAQNEDDVFQVYLRAKAEADANVRMRRFRWTIVRPGRLLDTPPQGTVTVGRTVPRGSIPRADVAAVVLHALLDDSAVGKQFEVTSGDTPIPAALNALG</sequence>
<feature type="domain" description="NAD(P)-binding" evidence="1">
    <location>
        <begin position="7"/>
        <end position="199"/>
    </location>
</feature>
<reference evidence="2 3" key="1">
    <citation type="journal article" date="2019" name="Int. J. Syst. Evol. Microbiol.">
        <title>The Global Catalogue of Microorganisms (GCM) 10K type strain sequencing project: providing services to taxonomists for standard genome sequencing and annotation.</title>
        <authorList>
            <consortium name="The Broad Institute Genomics Platform"/>
            <consortium name="The Broad Institute Genome Sequencing Center for Infectious Disease"/>
            <person name="Wu L."/>
            <person name="Ma J."/>
        </authorList>
    </citation>
    <scope>NUCLEOTIDE SEQUENCE [LARGE SCALE GENOMIC DNA]</scope>
    <source>
        <strain evidence="2 3">JCM 12140</strain>
    </source>
</reference>
<dbReference type="RefSeq" id="WP_204607390.1">
    <property type="nucleotide sequence ID" value="NZ_BAAAJX010000017.1"/>
</dbReference>
<protein>
    <submittedName>
        <fullName evidence="2">SDR family oxidoreductase</fullName>
    </submittedName>
</protein>
<dbReference type="PANTHER" id="PTHR15020:SF50">
    <property type="entry name" value="UPF0659 PROTEIN YMR090W"/>
    <property type="match status" value="1"/>
</dbReference>
<dbReference type="Pfam" id="PF13460">
    <property type="entry name" value="NAD_binding_10"/>
    <property type="match status" value="1"/>
</dbReference>
<name>A0ABN1ZGL8_9MICO</name>
<dbReference type="InterPro" id="IPR016040">
    <property type="entry name" value="NAD(P)-bd_dom"/>
</dbReference>
<evidence type="ECO:0000313" key="3">
    <source>
        <dbReference type="Proteomes" id="UP001501742"/>
    </source>
</evidence>
<organism evidence="2 3">
    <name type="scientific">Curtobacterium herbarum</name>
    <dbReference type="NCBI Taxonomy" id="150122"/>
    <lineage>
        <taxon>Bacteria</taxon>
        <taxon>Bacillati</taxon>
        <taxon>Actinomycetota</taxon>
        <taxon>Actinomycetes</taxon>
        <taxon>Micrococcales</taxon>
        <taxon>Microbacteriaceae</taxon>
        <taxon>Curtobacterium</taxon>
    </lineage>
</organism>
<comment type="caution">
    <text evidence="2">The sequence shown here is derived from an EMBL/GenBank/DDBJ whole genome shotgun (WGS) entry which is preliminary data.</text>
</comment>